<reference evidence="3" key="1">
    <citation type="submission" date="2023-12" db="EMBL/GenBank/DDBJ databases">
        <title>Dolosigranulum savutii sp. nov. isolated from human upper respiratory samples collected in Botswana.</title>
        <authorList>
            <person name="Kelly M.S."/>
        </authorList>
    </citation>
    <scope>NUCLEOTIDE SEQUENCE</scope>
    <source>
        <strain evidence="3">MSK433</strain>
    </source>
</reference>
<protein>
    <submittedName>
        <fullName evidence="3">PRD domain-containing protein</fullName>
    </submittedName>
</protein>
<name>A0AB74TTZ4_9LACT</name>
<evidence type="ECO:0000259" key="2">
    <source>
        <dbReference type="PROSITE" id="PS51372"/>
    </source>
</evidence>
<dbReference type="PANTHER" id="PTHR30185:SF15">
    <property type="entry name" value="CRYPTIC BETA-GLUCOSIDE BGL OPERON ANTITERMINATOR"/>
    <property type="match status" value="1"/>
</dbReference>
<dbReference type="InterPro" id="IPR036650">
    <property type="entry name" value="CAT_RNA-bd_dom_sf"/>
</dbReference>
<dbReference type="SUPFAM" id="SSF50151">
    <property type="entry name" value="SacY-like RNA-binding domain"/>
    <property type="match status" value="1"/>
</dbReference>
<dbReference type="GO" id="GO:0006355">
    <property type="term" value="P:regulation of DNA-templated transcription"/>
    <property type="evidence" value="ECO:0007669"/>
    <property type="project" value="InterPro"/>
</dbReference>
<dbReference type="InterPro" id="IPR036634">
    <property type="entry name" value="PRD_sf"/>
</dbReference>
<accession>A0AB74TTZ4</accession>
<dbReference type="SMART" id="SM01061">
    <property type="entry name" value="CAT_RBD"/>
    <property type="match status" value="1"/>
</dbReference>
<dbReference type="NCBIfam" id="NF046042">
    <property type="entry name" value="LicT"/>
    <property type="match status" value="1"/>
</dbReference>
<dbReference type="AlphaFoldDB" id="A0AB74TTZ4"/>
<dbReference type="GO" id="GO:0003723">
    <property type="term" value="F:RNA binding"/>
    <property type="evidence" value="ECO:0007669"/>
    <property type="project" value="InterPro"/>
</dbReference>
<dbReference type="SUPFAM" id="SSF63520">
    <property type="entry name" value="PTS-regulatory domain, PRD"/>
    <property type="match status" value="2"/>
</dbReference>
<keyword evidence="1" id="KW-0677">Repeat</keyword>
<feature type="domain" description="PRD" evidence="2">
    <location>
        <begin position="65"/>
        <end position="170"/>
    </location>
</feature>
<dbReference type="InterPro" id="IPR011608">
    <property type="entry name" value="PRD"/>
</dbReference>
<feature type="domain" description="PRD" evidence="2">
    <location>
        <begin position="171"/>
        <end position="278"/>
    </location>
</feature>
<dbReference type="InterPro" id="IPR050661">
    <property type="entry name" value="BglG_antiterminators"/>
</dbReference>
<sequence length="278" mass="31945">MQILKVLNNNVALALNSQDQEVIIMGRGISFGKKFGDRINEDSIEKVFVLQEQQSIDVLSNLYNDMSPQILDALLKIVDVAEQKLALTIQANIYISLADHINFAIERNKKDLAVQNPLDWEVRKFYPNEYQVGKQSLKIIEKETGEILPLNEATSIALHFVNAGKVDTTMEYTMKLTKIVGDIVNIVRNFFGVDFDEESISYNRFITHIQFFAQRVVQGIKQTDDDLFLYDQVQQSYPKAFKCSNSIRNYIESVHHFDMSSSEQVYLAIHIQRIINTK</sequence>
<dbReference type="PROSITE" id="PS51372">
    <property type="entry name" value="PRD_2"/>
    <property type="match status" value="2"/>
</dbReference>
<dbReference type="PANTHER" id="PTHR30185">
    <property type="entry name" value="CRYPTIC BETA-GLUCOSIDE BGL OPERON ANTITERMINATOR"/>
    <property type="match status" value="1"/>
</dbReference>
<gene>
    <name evidence="3" type="ORF">VUQ08_03275</name>
</gene>
<dbReference type="Pfam" id="PF00874">
    <property type="entry name" value="PRD"/>
    <property type="match status" value="2"/>
</dbReference>
<dbReference type="EMBL" id="CP142433">
    <property type="protein sequence ID" value="XBC46642.1"/>
    <property type="molecule type" value="Genomic_DNA"/>
</dbReference>
<proteinExistence type="predicted"/>
<dbReference type="Gene3D" id="2.30.24.10">
    <property type="entry name" value="CAT RNA-binding domain"/>
    <property type="match status" value="1"/>
</dbReference>
<dbReference type="RefSeq" id="WP_347300870.1">
    <property type="nucleotide sequence ID" value="NZ_CP142433.1"/>
</dbReference>
<organism evidence="3">
    <name type="scientific">Dolosigranulum savutiense</name>
    <dbReference type="NCBI Taxonomy" id="3110288"/>
    <lineage>
        <taxon>Bacteria</taxon>
        <taxon>Bacillati</taxon>
        <taxon>Bacillota</taxon>
        <taxon>Bacilli</taxon>
        <taxon>Lactobacillales</taxon>
        <taxon>Carnobacteriaceae</taxon>
        <taxon>Dolosigranulum</taxon>
    </lineage>
</organism>
<evidence type="ECO:0000256" key="1">
    <source>
        <dbReference type="ARBA" id="ARBA00022737"/>
    </source>
</evidence>
<dbReference type="Gene3D" id="1.10.1790.10">
    <property type="entry name" value="PRD domain"/>
    <property type="match status" value="2"/>
</dbReference>
<evidence type="ECO:0000313" key="3">
    <source>
        <dbReference type="EMBL" id="XBC46642.1"/>
    </source>
</evidence>
<dbReference type="Pfam" id="PF03123">
    <property type="entry name" value="CAT_RBD"/>
    <property type="match status" value="1"/>
</dbReference>
<dbReference type="InterPro" id="IPR004341">
    <property type="entry name" value="CAT_RNA-bd_dom"/>
</dbReference>